<feature type="repeat" description="WD" evidence="3">
    <location>
        <begin position="406"/>
        <end position="440"/>
    </location>
</feature>
<name>A0A7D9H1B4_DEKBR</name>
<evidence type="ECO:0000256" key="2">
    <source>
        <dbReference type="ARBA" id="ARBA00022737"/>
    </source>
</evidence>
<proteinExistence type="predicted"/>
<dbReference type="SUPFAM" id="SSF50978">
    <property type="entry name" value="WD40 repeat-like"/>
    <property type="match status" value="1"/>
</dbReference>
<feature type="compositionally biased region" description="Basic and acidic residues" evidence="4">
    <location>
        <begin position="69"/>
        <end position="81"/>
    </location>
</feature>
<dbReference type="PANTHER" id="PTHR45903:SF1">
    <property type="entry name" value="GLUTAMATE-RICH WD REPEAT-CONTAINING PROTEIN 1"/>
    <property type="match status" value="1"/>
</dbReference>
<dbReference type="Pfam" id="PF12265">
    <property type="entry name" value="CAF1C_H4-bd"/>
    <property type="match status" value="1"/>
</dbReference>
<feature type="compositionally biased region" description="Acidic residues" evidence="4">
    <location>
        <begin position="175"/>
        <end position="192"/>
    </location>
</feature>
<dbReference type="AlphaFoldDB" id="A0A7D9H1B4"/>
<keyword evidence="2" id="KW-0677">Repeat</keyword>
<evidence type="ECO:0000313" key="6">
    <source>
        <dbReference type="EMBL" id="VUG17349.1"/>
    </source>
</evidence>
<dbReference type="InterPro" id="IPR001680">
    <property type="entry name" value="WD40_rpt"/>
</dbReference>
<evidence type="ECO:0000256" key="1">
    <source>
        <dbReference type="ARBA" id="ARBA00022574"/>
    </source>
</evidence>
<feature type="region of interest" description="Disordered" evidence="4">
    <location>
        <begin position="172"/>
        <end position="204"/>
    </location>
</feature>
<keyword evidence="1 3" id="KW-0853">WD repeat</keyword>
<dbReference type="EMBL" id="CABFWN010000002">
    <property type="protein sequence ID" value="VUG17349.1"/>
    <property type="molecule type" value="Genomic_DNA"/>
</dbReference>
<gene>
    <name evidence="6" type="primary">RRB1</name>
    <name evidence="6" type="ORF">DEBR0S2_04808G</name>
</gene>
<dbReference type="Gene3D" id="2.130.10.10">
    <property type="entry name" value="YVTN repeat-like/Quinoprotein amine dehydrogenase"/>
    <property type="match status" value="1"/>
</dbReference>
<reference evidence="6 7" key="1">
    <citation type="submission" date="2019-07" db="EMBL/GenBank/DDBJ databases">
        <authorList>
            <person name="Friedrich A."/>
            <person name="Schacherer J."/>
        </authorList>
    </citation>
    <scope>NUCLEOTIDE SEQUENCE [LARGE SCALE GENOMIC DNA]</scope>
</reference>
<dbReference type="PROSITE" id="PS50294">
    <property type="entry name" value="WD_REPEATS_REGION"/>
    <property type="match status" value="1"/>
</dbReference>
<dbReference type="GO" id="GO:0005730">
    <property type="term" value="C:nucleolus"/>
    <property type="evidence" value="ECO:0007669"/>
    <property type="project" value="TreeGrafter"/>
</dbReference>
<dbReference type="InterPro" id="IPR051972">
    <property type="entry name" value="Glutamate-rich_WD_repeat"/>
</dbReference>
<evidence type="ECO:0000313" key="7">
    <source>
        <dbReference type="Proteomes" id="UP000478008"/>
    </source>
</evidence>
<dbReference type="InterPro" id="IPR036322">
    <property type="entry name" value="WD40_repeat_dom_sf"/>
</dbReference>
<dbReference type="PANTHER" id="PTHR45903">
    <property type="entry name" value="GLUTAMATE-RICH WD REPEAT-CONTAINING PROTEIN 1"/>
    <property type="match status" value="1"/>
</dbReference>
<keyword evidence="7" id="KW-1185">Reference proteome</keyword>
<sequence length="504" mass="56335">MPKRAAEETGPQKAARTSLSGAPPAKVVEWGDADKDMDLKIEGGMEGRVGDDYESEEEIVELGDEEGEHMEGIKEEKDGESNKNGAQQIYVPGKSRALEPGEILEPDPTTYEMYHKVNMPWPCMSVDILQDKLGNERRSYPATMYVVTATQAMRPKDNELLVLKLSSLKKTLEKDENEQDSDADSDSDDDFSGDPILESEVIPLRSTTNRIRTNTLTSRSDRYYTATMHENGEVCIFDVGAQMRAFDTPGYVIPKTAKRPQQVVKAHGNVEGYGMDWSPLEQNGALLTGDVSGRVYLTKNTGSKWTTDRQEFQASDASIEDIQWSKSERTVFSTAGVDGYIRIWDTRAKNHTPALSVVASKTDVNVISWCEKIDYLLASGHDDGVWGVWDLRNFRPNKQPSPVVSYDFHKKPITAISFDPLDESIVAVASEDNTVTLWDLAVEADDEEVRQQQAGNDQLKDIPPQMMFGHWQRDVKDVCWHRQIPGTLLSTGSDGMNVWKTISV</sequence>
<dbReference type="PROSITE" id="PS50082">
    <property type="entry name" value="WD_REPEATS_2"/>
    <property type="match status" value="2"/>
</dbReference>
<feature type="domain" description="Histone-binding protein RBBP4-like N-terminal" evidence="5">
    <location>
        <begin position="102"/>
        <end position="168"/>
    </location>
</feature>
<feature type="repeat" description="WD" evidence="3">
    <location>
        <begin position="312"/>
        <end position="354"/>
    </location>
</feature>
<organism evidence="6 7">
    <name type="scientific">Dekkera bruxellensis</name>
    <name type="common">Brettanomyces custersii</name>
    <dbReference type="NCBI Taxonomy" id="5007"/>
    <lineage>
        <taxon>Eukaryota</taxon>
        <taxon>Fungi</taxon>
        <taxon>Dikarya</taxon>
        <taxon>Ascomycota</taxon>
        <taxon>Saccharomycotina</taxon>
        <taxon>Pichiomycetes</taxon>
        <taxon>Pichiales</taxon>
        <taxon>Pichiaceae</taxon>
        <taxon>Brettanomyces</taxon>
    </lineage>
</organism>
<dbReference type="SMART" id="SM00320">
    <property type="entry name" value="WD40"/>
    <property type="match status" value="5"/>
</dbReference>
<dbReference type="Pfam" id="PF00400">
    <property type="entry name" value="WD40"/>
    <property type="match status" value="2"/>
</dbReference>
<accession>A0A7D9H1B4</accession>
<evidence type="ECO:0000256" key="3">
    <source>
        <dbReference type="PROSITE-ProRule" id="PRU00221"/>
    </source>
</evidence>
<dbReference type="GO" id="GO:0042254">
    <property type="term" value="P:ribosome biogenesis"/>
    <property type="evidence" value="ECO:0007669"/>
    <property type="project" value="TreeGrafter"/>
</dbReference>
<protein>
    <submittedName>
        <fullName evidence="6">DEBR0S2_04808g1_1</fullName>
    </submittedName>
</protein>
<dbReference type="Proteomes" id="UP000478008">
    <property type="component" value="Unassembled WGS sequence"/>
</dbReference>
<dbReference type="InterPro" id="IPR022052">
    <property type="entry name" value="Histone-bd_RBBP4-like_N"/>
</dbReference>
<evidence type="ECO:0000259" key="5">
    <source>
        <dbReference type="Pfam" id="PF12265"/>
    </source>
</evidence>
<evidence type="ECO:0000256" key="4">
    <source>
        <dbReference type="SAM" id="MobiDB-lite"/>
    </source>
</evidence>
<feature type="region of interest" description="Disordered" evidence="4">
    <location>
        <begin position="1"/>
        <end position="34"/>
    </location>
</feature>
<dbReference type="InterPro" id="IPR015943">
    <property type="entry name" value="WD40/YVTN_repeat-like_dom_sf"/>
</dbReference>
<feature type="region of interest" description="Disordered" evidence="4">
    <location>
        <begin position="63"/>
        <end position="86"/>
    </location>
</feature>